<dbReference type="RefSeq" id="WP_189651307.1">
    <property type="nucleotide sequence ID" value="NZ_BMRC01000018.1"/>
</dbReference>
<evidence type="ECO:0000313" key="2">
    <source>
        <dbReference type="Proteomes" id="UP001589647"/>
    </source>
</evidence>
<dbReference type="Pfam" id="PF00300">
    <property type="entry name" value="His_Phos_1"/>
    <property type="match status" value="1"/>
</dbReference>
<dbReference type="Proteomes" id="UP001589647">
    <property type="component" value="Unassembled WGS sequence"/>
</dbReference>
<protein>
    <submittedName>
        <fullName evidence="1">Histidine phosphatase family protein</fullName>
    </submittedName>
</protein>
<name>A0ABV5ISU5_9ACTN</name>
<dbReference type="InterPro" id="IPR029033">
    <property type="entry name" value="His_PPase_superfam"/>
</dbReference>
<dbReference type="SUPFAM" id="SSF53254">
    <property type="entry name" value="Phosphoglycerate mutase-like"/>
    <property type="match status" value="1"/>
</dbReference>
<accession>A0ABV5ISU5</accession>
<dbReference type="EMBL" id="JBHMEI010000063">
    <property type="protein sequence ID" value="MFB9207634.1"/>
    <property type="molecule type" value="Genomic_DNA"/>
</dbReference>
<dbReference type="InterPro" id="IPR013078">
    <property type="entry name" value="His_Pase_superF_clade-1"/>
</dbReference>
<keyword evidence="2" id="KW-1185">Reference proteome</keyword>
<sequence>MPAGCFPADEDANAASLTRAAASGSVEAPVAWAAPGRAARQTAAAMGLAAPEIPALAEADCGRWRGLPYGRVALEEPDAPASRLADPHAAPHGGESLSALAARVAGRLDAVRGEPRAVVVCDGLPVRLAPPAAICDALR</sequence>
<comment type="caution">
    <text evidence="1">The sequence shown here is derived from an EMBL/GenBank/DDBJ whole genome shotgun (WGS) entry which is preliminary data.</text>
</comment>
<dbReference type="Gene3D" id="3.40.50.1240">
    <property type="entry name" value="Phosphoglycerate mutase-like"/>
    <property type="match status" value="1"/>
</dbReference>
<reference evidence="1 2" key="1">
    <citation type="submission" date="2024-09" db="EMBL/GenBank/DDBJ databases">
        <authorList>
            <person name="Sun Q."/>
            <person name="Mori K."/>
        </authorList>
    </citation>
    <scope>NUCLEOTIDE SEQUENCE [LARGE SCALE GENOMIC DNA]</scope>
    <source>
        <strain evidence="1 2">CCM 3426</strain>
    </source>
</reference>
<proteinExistence type="predicted"/>
<gene>
    <name evidence="1" type="ORF">ACFFV7_41085</name>
</gene>
<organism evidence="1 2">
    <name type="scientific">Nonomuraea spiralis</name>
    <dbReference type="NCBI Taxonomy" id="46182"/>
    <lineage>
        <taxon>Bacteria</taxon>
        <taxon>Bacillati</taxon>
        <taxon>Actinomycetota</taxon>
        <taxon>Actinomycetes</taxon>
        <taxon>Streptosporangiales</taxon>
        <taxon>Streptosporangiaceae</taxon>
        <taxon>Nonomuraea</taxon>
    </lineage>
</organism>
<evidence type="ECO:0000313" key="1">
    <source>
        <dbReference type="EMBL" id="MFB9207634.1"/>
    </source>
</evidence>